<reference evidence="9" key="1">
    <citation type="submission" date="2022-11" db="UniProtKB">
        <authorList>
            <consortium name="WormBaseParasite"/>
        </authorList>
    </citation>
    <scope>IDENTIFICATION</scope>
</reference>
<evidence type="ECO:0000256" key="2">
    <source>
        <dbReference type="ARBA" id="ARBA00020989"/>
    </source>
</evidence>
<dbReference type="WBParaSite" id="jg7856">
    <property type="protein sequence ID" value="jg7856"/>
    <property type="gene ID" value="jg7856"/>
</dbReference>
<dbReference type="PANTHER" id="PTHR21641">
    <property type="entry name" value="TRANSLATION INITIATION FACTOR-RELATED"/>
    <property type="match status" value="1"/>
</dbReference>
<dbReference type="Gene3D" id="2.40.50.140">
    <property type="entry name" value="Nucleic acid-binding proteins"/>
    <property type="match status" value="1"/>
</dbReference>
<dbReference type="GO" id="GO:0005634">
    <property type="term" value="C:nucleus"/>
    <property type="evidence" value="ECO:0007669"/>
    <property type="project" value="TreeGrafter"/>
</dbReference>
<dbReference type="InterPro" id="IPR001253">
    <property type="entry name" value="TIF_eIF-1A"/>
</dbReference>
<keyword evidence="8" id="KW-1185">Reference proteome</keyword>
<organism evidence="8 9">
    <name type="scientific">Ditylenchus dipsaci</name>
    <dbReference type="NCBI Taxonomy" id="166011"/>
    <lineage>
        <taxon>Eukaryota</taxon>
        <taxon>Metazoa</taxon>
        <taxon>Ecdysozoa</taxon>
        <taxon>Nematoda</taxon>
        <taxon>Chromadorea</taxon>
        <taxon>Rhabditida</taxon>
        <taxon>Tylenchina</taxon>
        <taxon>Tylenchomorpha</taxon>
        <taxon>Sphaerularioidea</taxon>
        <taxon>Anguinidae</taxon>
        <taxon>Anguininae</taxon>
        <taxon>Ditylenchus</taxon>
    </lineage>
</organism>
<dbReference type="PANTHER" id="PTHR21641:SF0">
    <property type="entry name" value="RNA-BINDING PROTEIN EIF1AD-RELATED"/>
    <property type="match status" value="1"/>
</dbReference>
<dbReference type="GO" id="GO:0003743">
    <property type="term" value="F:translation initiation factor activity"/>
    <property type="evidence" value="ECO:0007669"/>
    <property type="project" value="UniProtKB-UniRule"/>
</dbReference>
<evidence type="ECO:0000256" key="3">
    <source>
        <dbReference type="ARBA" id="ARBA00022884"/>
    </source>
</evidence>
<dbReference type="Proteomes" id="UP000887574">
    <property type="component" value="Unplaced"/>
</dbReference>
<dbReference type="AlphaFoldDB" id="A0A915ENV9"/>
<evidence type="ECO:0000256" key="6">
    <source>
        <dbReference type="SAM" id="MobiDB-lite"/>
    </source>
</evidence>
<feature type="domain" description="S1-like" evidence="7">
    <location>
        <begin position="5"/>
        <end position="80"/>
    </location>
</feature>
<dbReference type="PROSITE" id="PS50832">
    <property type="entry name" value="S1_IF1_TYPE"/>
    <property type="match status" value="1"/>
</dbReference>
<keyword evidence="3" id="KW-0694">RNA-binding</keyword>
<evidence type="ECO:0000259" key="7">
    <source>
        <dbReference type="PROSITE" id="PS50832"/>
    </source>
</evidence>
<protein>
    <recommendedName>
        <fullName evidence="2">Probable RNA-binding protein EIF1AD</fullName>
    </recommendedName>
    <alternativeName>
        <fullName evidence="4">Eukaryotic translation initiation factor 1A domain-containing protein</fullName>
    </alternativeName>
</protein>
<feature type="compositionally biased region" description="Acidic residues" evidence="6">
    <location>
        <begin position="128"/>
        <end position="145"/>
    </location>
</feature>
<feature type="compositionally biased region" description="Basic and acidic residues" evidence="6">
    <location>
        <begin position="146"/>
        <end position="155"/>
    </location>
</feature>
<dbReference type="InterPro" id="IPR006196">
    <property type="entry name" value="RNA-binding_domain_S1_IF1"/>
</dbReference>
<name>A0A915ENV9_9BILA</name>
<comment type="similarity">
    <text evidence="1">Belongs to the EIF1AD family.</text>
</comment>
<dbReference type="Pfam" id="PF01176">
    <property type="entry name" value="eIF-1a"/>
    <property type="match status" value="1"/>
</dbReference>
<dbReference type="InterPro" id="IPR039294">
    <property type="entry name" value="EIF1AD"/>
</dbReference>
<accession>A0A915ENV9</accession>
<dbReference type="SUPFAM" id="SSF50249">
    <property type="entry name" value="Nucleic acid-binding proteins"/>
    <property type="match status" value="1"/>
</dbReference>
<evidence type="ECO:0000313" key="9">
    <source>
        <dbReference type="WBParaSite" id="jg7856"/>
    </source>
</evidence>
<feature type="region of interest" description="Disordered" evidence="6">
    <location>
        <begin position="106"/>
        <end position="155"/>
    </location>
</feature>
<evidence type="ECO:0000313" key="8">
    <source>
        <dbReference type="Proteomes" id="UP000887574"/>
    </source>
</evidence>
<keyword evidence="5" id="KW-0396">Initiation factor</keyword>
<keyword evidence="5" id="KW-0648">Protein biosynthesis</keyword>
<dbReference type="InterPro" id="IPR012340">
    <property type="entry name" value="NA-bd_OB-fold"/>
</dbReference>
<dbReference type="SMART" id="SM00652">
    <property type="entry name" value="eIF1a"/>
    <property type="match status" value="1"/>
</dbReference>
<sequence>MTKKLEMELVLPGENEIIAQVTASRGNNLLEVEDAEGKRYLASMPTKFRSTIWVKRGHFVILEPIEEGDKVKAEISHVLDTENVLHIRTEGQWPKKFEAEAEAMTRCSKRGVDTNVNIDPDMLPPSDSESDEQESDEESLYDDETNSSKDSEPTP</sequence>
<proteinExistence type="inferred from homology"/>
<evidence type="ECO:0000256" key="1">
    <source>
        <dbReference type="ARBA" id="ARBA00007340"/>
    </source>
</evidence>
<evidence type="ECO:0000256" key="4">
    <source>
        <dbReference type="ARBA" id="ARBA00031998"/>
    </source>
</evidence>
<dbReference type="GO" id="GO:0003723">
    <property type="term" value="F:RNA binding"/>
    <property type="evidence" value="ECO:0007669"/>
    <property type="project" value="UniProtKB-KW"/>
</dbReference>
<evidence type="ECO:0000256" key="5">
    <source>
        <dbReference type="PROSITE-ProRule" id="PRU00181"/>
    </source>
</evidence>